<dbReference type="EMBL" id="KZ354669">
    <property type="protein sequence ID" value="PIO60847.1"/>
    <property type="molecule type" value="Genomic_DNA"/>
</dbReference>
<accession>A0A2G9TSD5</accession>
<organism evidence="2 3">
    <name type="scientific">Teladorsagia circumcincta</name>
    <name type="common">Brown stomach worm</name>
    <name type="synonym">Ostertagia circumcincta</name>
    <dbReference type="NCBI Taxonomy" id="45464"/>
    <lineage>
        <taxon>Eukaryota</taxon>
        <taxon>Metazoa</taxon>
        <taxon>Ecdysozoa</taxon>
        <taxon>Nematoda</taxon>
        <taxon>Chromadorea</taxon>
        <taxon>Rhabditida</taxon>
        <taxon>Rhabditina</taxon>
        <taxon>Rhabditomorpha</taxon>
        <taxon>Strongyloidea</taxon>
        <taxon>Trichostrongylidae</taxon>
        <taxon>Teladorsagia</taxon>
    </lineage>
</organism>
<proteinExistence type="predicted"/>
<keyword evidence="3" id="KW-1185">Reference proteome</keyword>
<dbReference type="Proteomes" id="UP000230423">
    <property type="component" value="Unassembled WGS sequence"/>
</dbReference>
<feature type="non-terminal residue" evidence="2">
    <location>
        <position position="1"/>
    </location>
</feature>
<keyword evidence="1" id="KW-1133">Transmembrane helix</keyword>
<evidence type="ECO:0000256" key="1">
    <source>
        <dbReference type="SAM" id="Phobius"/>
    </source>
</evidence>
<gene>
    <name evidence="2" type="ORF">TELCIR_17647</name>
</gene>
<protein>
    <submittedName>
        <fullName evidence="2">Uncharacterized protein</fullName>
    </submittedName>
</protein>
<sequence length="166" mass="17424">NVAPTIAITLLENMNDSFIQDMKIAIIILILVLLLSVTPSQSILWGLFGGGGGRCCGCCCCCTGGGGLFGGLGGLFGGGCGGGTSVRQEVVAAVHASILITAKGGVTNCEQLTSIGNELHAKQVQSEELHNWLNKSYEETKGHTMNQPNNKEFEKKLIRQDAKSLS</sequence>
<reference evidence="2 3" key="1">
    <citation type="submission" date="2015-09" db="EMBL/GenBank/DDBJ databases">
        <title>Draft genome of the parasitic nematode Teladorsagia circumcincta isolate WARC Sus (inbred).</title>
        <authorList>
            <person name="Mitreva M."/>
        </authorList>
    </citation>
    <scope>NUCLEOTIDE SEQUENCE [LARGE SCALE GENOMIC DNA]</scope>
    <source>
        <strain evidence="2 3">S</strain>
    </source>
</reference>
<evidence type="ECO:0000313" key="2">
    <source>
        <dbReference type="EMBL" id="PIO60847.1"/>
    </source>
</evidence>
<evidence type="ECO:0000313" key="3">
    <source>
        <dbReference type="Proteomes" id="UP000230423"/>
    </source>
</evidence>
<feature type="transmembrane region" description="Helical" evidence="1">
    <location>
        <begin position="24"/>
        <end position="48"/>
    </location>
</feature>
<keyword evidence="1" id="KW-0812">Transmembrane</keyword>
<name>A0A2G9TSD5_TELCI</name>
<dbReference type="AlphaFoldDB" id="A0A2G9TSD5"/>
<keyword evidence="1" id="KW-0472">Membrane</keyword>